<proteinExistence type="inferred from homology"/>
<reference evidence="8" key="1">
    <citation type="submission" date="2021-09" db="EMBL/GenBank/DDBJ databases">
        <authorList>
            <consortium name="AG Swart"/>
            <person name="Singh M."/>
            <person name="Singh A."/>
            <person name="Seah K."/>
            <person name="Emmerich C."/>
        </authorList>
    </citation>
    <scope>NUCLEOTIDE SEQUENCE</scope>
    <source>
        <strain evidence="8">ATCC30299</strain>
    </source>
</reference>
<keyword evidence="3" id="KW-0445">Lipid transport</keyword>
<evidence type="ECO:0000313" key="9">
    <source>
        <dbReference type="Proteomes" id="UP001162131"/>
    </source>
</evidence>
<evidence type="ECO:0000259" key="7">
    <source>
        <dbReference type="Pfam" id="PF25037"/>
    </source>
</evidence>
<comment type="caution">
    <text evidence="8">The sequence shown here is derived from an EMBL/GenBank/DDBJ whole genome shotgun (WGS) entry which is preliminary data.</text>
</comment>
<dbReference type="InterPro" id="IPR056747">
    <property type="entry name" value="VPS13-like_M"/>
</dbReference>
<keyword evidence="2" id="KW-0813">Transport</keyword>
<evidence type="ECO:0000259" key="4">
    <source>
        <dbReference type="Pfam" id="PF12624"/>
    </source>
</evidence>
<evidence type="ECO:0000313" key="8">
    <source>
        <dbReference type="EMBL" id="CAG9319687.1"/>
    </source>
</evidence>
<dbReference type="InterPro" id="IPR056748">
    <property type="entry name" value="VPS13-like_C"/>
</dbReference>
<dbReference type="Pfam" id="PF25033">
    <property type="entry name" value="VPS13_M"/>
    <property type="match status" value="1"/>
</dbReference>
<keyword evidence="9" id="KW-1185">Reference proteome</keyword>
<dbReference type="Proteomes" id="UP001162131">
    <property type="component" value="Unassembled WGS sequence"/>
</dbReference>
<feature type="domain" description="Vacuolar protein sorting-associated protein 13 VPS13 adaptor binding" evidence="6">
    <location>
        <begin position="1440"/>
        <end position="1828"/>
    </location>
</feature>
<organism evidence="8 9">
    <name type="scientific">Blepharisma stoltei</name>
    <dbReference type="NCBI Taxonomy" id="1481888"/>
    <lineage>
        <taxon>Eukaryota</taxon>
        <taxon>Sar</taxon>
        <taxon>Alveolata</taxon>
        <taxon>Ciliophora</taxon>
        <taxon>Postciliodesmatophora</taxon>
        <taxon>Heterotrichea</taxon>
        <taxon>Heterotrichida</taxon>
        <taxon>Blepharismidae</taxon>
        <taxon>Blepharisma</taxon>
    </lineage>
</organism>
<dbReference type="EMBL" id="CAJZBQ010000023">
    <property type="protein sequence ID" value="CAG9319687.1"/>
    <property type="molecule type" value="Genomic_DNA"/>
</dbReference>
<gene>
    <name evidence="8" type="ORF">BSTOLATCC_MIC24238</name>
</gene>
<feature type="domain" description="Chorein N-terminal" evidence="4">
    <location>
        <begin position="4"/>
        <end position="296"/>
    </location>
</feature>
<dbReference type="InterPro" id="IPR026854">
    <property type="entry name" value="VPS13_N"/>
</dbReference>
<accession>A0AAU9IVH8</accession>
<dbReference type="Pfam" id="PF25036">
    <property type="entry name" value="VPS13_VAB"/>
    <property type="match status" value="1"/>
</dbReference>
<dbReference type="Pfam" id="PF25037">
    <property type="entry name" value="VPS13_C"/>
    <property type="match status" value="1"/>
</dbReference>
<dbReference type="PANTHER" id="PTHR16166">
    <property type="entry name" value="VACUOLAR PROTEIN SORTING-ASSOCIATED PROTEIN VPS13"/>
    <property type="match status" value="1"/>
</dbReference>
<dbReference type="Pfam" id="PF12624">
    <property type="entry name" value="VPS13_N"/>
    <property type="match status" value="1"/>
</dbReference>
<evidence type="ECO:0000256" key="2">
    <source>
        <dbReference type="ARBA" id="ARBA00022448"/>
    </source>
</evidence>
<comment type="similarity">
    <text evidence="1">Belongs to the VPS13 family.</text>
</comment>
<dbReference type="GO" id="GO:0045053">
    <property type="term" value="P:protein retention in Golgi apparatus"/>
    <property type="evidence" value="ECO:0007669"/>
    <property type="project" value="TreeGrafter"/>
</dbReference>
<evidence type="ECO:0008006" key="10">
    <source>
        <dbReference type="Google" id="ProtNLM"/>
    </source>
</evidence>
<dbReference type="PANTHER" id="PTHR16166:SF93">
    <property type="entry name" value="INTERMEMBRANE LIPID TRANSFER PROTEIN VPS13"/>
    <property type="match status" value="1"/>
</dbReference>
<evidence type="ECO:0000256" key="3">
    <source>
        <dbReference type="ARBA" id="ARBA00023055"/>
    </source>
</evidence>
<evidence type="ECO:0000256" key="1">
    <source>
        <dbReference type="ARBA" id="ARBA00006545"/>
    </source>
</evidence>
<dbReference type="InterPro" id="IPR009543">
    <property type="entry name" value="VPS13_VAB"/>
</dbReference>
<feature type="domain" description="VPS13-like middle region" evidence="5">
    <location>
        <begin position="555"/>
        <end position="1206"/>
    </location>
</feature>
<feature type="domain" description="Intermembrane lipid transfer protein VPS13-like C-terminal" evidence="7">
    <location>
        <begin position="2347"/>
        <end position="2420"/>
    </location>
</feature>
<protein>
    <recommendedName>
        <fullName evidence="10">Vacuolar protein sorting-associated protein</fullName>
    </recommendedName>
</protein>
<name>A0AAU9IVH8_9CILI</name>
<dbReference type="InterPro" id="IPR026847">
    <property type="entry name" value="VPS13"/>
</dbReference>
<dbReference type="GO" id="GO:0006869">
    <property type="term" value="P:lipid transport"/>
    <property type="evidence" value="ECO:0007669"/>
    <property type="project" value="UniProtKB-KW"/>
</dbReference>
<dbReference type="GO" id="GO:0006623">
    <property type="term" value="P:protein targeting to vacuole"/>
    <property type="evidence" value="ECO:0007669"/>
    <property type="project" value="TreeGrafter"/>
</dbReference>
<sequence>MNKAVSTILNKILGNYVEDLNSKQLSLSILKGELELDKVKLRRDIFNDIGYPFNLKYGYIEHLSIRIPWTSLASSPIQIVITGIFALITPLDSSEWNEDTERINQDKNKFKQLEDFETSIATQISINKIPNFVQRLVGKIVDNIQINISSIYIKYEDSITSNESYSMGFLLKELSVHTTSKTGKLEFTSYKDSSHKLILLDNACFFVDYGNENVITNRLEDFELIAKLEMEIPQKHRFLLRPISFRVTLDINKNNKRLDAPQINANLICGGIGVALEAKQLTHCLKLMEFLRVFDNWQKGIEIHRQEFDFTYSEELMYRLAYKKWRIHQTDELRRNLDEFEKGHSLEAILNSRKAASREFDEQWAEKAAKEKVSDKGTLSAIKDFFTGEKEEDNLDEENKLVDKMLSEKNQLSTEIETFVMDSDIFHDMPDDFIRFKFSAHVNIILFSLRDEESELTLYTMMHPSIEIGIRPLTKFLKAKIESLSLEDRYLNSEHFQNILIGESLLLEFDQFPSVRLKIDIKLLQFCVNFETLLKIADEFKTKTGSEIDFSPYMKTIETKTQELAEQGEKYVQDLLKTKVPTPIILDISIKAPIFFIPMNPRNIDEGMIVIDMGYLKGATSEEKISNYDFDKYLIALENIEIFMVWNTDNLDNWRKGKIKAILPSVEFNIFIYVCHVYQRDVPGYILAIHAGLVSFILEQAVLKWILRLLAKITEKTPPGPDIKKIEEVKEKEEQKEKGKPVQQTEAIKDKLKRIEDSASLQVSVEFEEISLKLIKDEIDLVSSIVSRTKIEFIFGSQGDIDFDFQLKFVEIKDLRPNVKLRYAIINPLLFDRSVDLDSNITFFAVKFKFKPRDDLIELDVNISGIRLMPSTDFISEIIQFFTVPIQDNFPKTEEKYDYQEKEKTMEKPPVSKYTTKSIIKISINLHRFELLIPLDIYDISKRIGCFRFGVSIIYSSCQEYTRIFDKFRAELSKEILHANDEGSIEITGISIFIGLVKNNLVHHTSENAKDIISPSRLSLVYQFIKTDNSEAAMTFYLNIESFCIDIGFRDIFFGKLLVDLWLMLDTGVPKEEKKSQKPEPESENQQEDWIQKASKIAPIIKFYIESDAFQLTLIDDTTNNAYPLLYFHMSNFSIFAFLENFAMNSGFSSFLFIDYYNLQLASWEPLMEEWNFQLTGEQSNSSSVMILKFESSQILNVNFTIALLDIVKILMSHSDSSQWREEKAAEIFVTEEKLAHGHYSYEIHNELGKNIQIWLDTPSENEEVWTLNSQEHLSFEQNLVKKMVAQSRPKGAKLGLLDFGTPSTISVKMDNDNIYRGILIESAGVSGYKFKKNNVEFIIDIALSDDKKIIKCQSEVLIANETKESIKINLDDEYITIEGESAFPLPLTWFESDKKPSICGLDEKIWIFEEGSLKIGENKWIVVKSDFYKTNTHIKQKIINIKYPFTFRNLLACPVEVYLNSSADPIYILPIGEDFSTLKLDPRNPSHSYKFLLNAENEKHLETNWFSLSQTSAKTHTDLRGNYIGNTLSIETTDFLYTPWENFHLSPRKISKRENEKAAPLNAKLVEIYSKYLLVNKTDFALDLGYSKIVLPPHSNGFMKYGKKLKVRIARTDTTRPSSWSNKFSINAIGISGVIELNNWKLSQDEPDTIIIGVSIIDGPSPLFKSKIIYFCPRFIISNHLGYDVFIRQRHKRAGQTIQEIIYGSSIPYQLESAKLSRLIQVSRDKSAWSSPFNLERIDDFQIKLPSNEETSAADHWFEPSHNNCYMNFIRVVISSDDEACISISLLPPKDPEFRIRNYTDKEIIVNQPKFPTYLVPPGAMIPWAFDDIHGKRKIMIEYNDLKESYFIDKIEQMKDLGDCKVEVVAIGVTRELKISPANVNIVRLDTFFDSKKKGFKLLINFTGFGMSIIDNEPKEFLYISLKDMFGKISMTKKLVKDEAKNFTKFYFELGEFQIDNMKNTHKQFPVIFNSTIKAEKYPFMQLKLNKINSTKQISEIINVVKSIDNYSWIEITLQEMETHVNLETITDLANFIGKIQSALASPIKKGAEKDSLKDAIGALDYSTPVFNYEESNLTNKAYFQYLRLHPIRILISFRASKQKVEVSNDPKMGFGLFRAFASVGSAFINFSNSPFRFSELLIHHSFQSPQEIGKQITKFYTREGISQFYKILGSVDLLGNPIEFIDTLGKGVTDFFVEPSKKVMKGPKSFSRGVGKGVRSLVGNTISGSFGGVNRITGSLYGIVREMTGDQYGSSRIENEGKVLGSLYKGMKGSVQDLSEGITGVVVKPYRGAKKKGAGGCFKGFGSGLVSLACSPVSAALRLGTGITGCAANAGTVIAKGRTTAAKRVRFPRYFGVKKVLEQYNHDISRAQFLMSSLPDYRKEKIVYYSHLIDFEDQIILLTMNDLLVLVNSELAHTLSVDEIQILEIHSLSNIFVLYCGNEDNTVSLRSREFSPLVKLYSYISNLSTLRSSFKREQENEVEQ</sequence>
<evidence type="ECO:0000259" key="6">
    <source>
        <dbReference type="Pfam" id="PF25036"/>
    </source>
</evidence>
<evidence type="ECO:0000259" key="5">
    <source>
        <dbReference type="Pfam" id="PF25033"/>
    </source>
</evidence>